<feature type="compositionally biased region" description="Low complexity" evidence="1">
    <location>
        <begin position="320"/>
        <end position="337"/>
    </location>
</feature>
<evidence type="ECO:0000256" key="1">
    <source>
        <dbReference type="SAM" id="MobiDB-lite"/>
    </source>
</evidence>
<comment type="caution">
    <text evidence="2">The sequence shown here is derived from an EMBL/GenBank/DDBJ whole genome shotgun (WGS) entry which is preliminary data.</text>
</comment>
<feature type="compositionally biased region" description="Polar residues" evidence="1">
    <location>
        <begin position="126"/>
        <end position="139"/>
    </location>
</feature>
<feature type="region of interest" description="Disordered" evidence="1">
    <location>
        <begin position="316"/>
        <end position="365"/>
    </location>
</feature>
<feature type="region of interest" description="Disordered" evidence="1">
    <location>
        <begin position="248"/>
        <end position="284"/>
    </location>
</feature>
<sequence length="365" mass="38449">MRGSLRTLQDAPYLRPSCQPAPADTPQTTCIDNPLTQKVKRNQTLKRVCDPFQNETAVVIFFGYAVNHYRKGAGVPCRGRFSGALNGTFDITLEVGRAVKGPDKLLCMECDLPGDVRPQLGKETTWKTNDNSPRRSQTVEPAALEDAASSPTRDHGRGDPALRPPDAAPATLRTRVDERVDGGSSPAILWLPGRRQEAAFATEGPEPLGAPGAMSHYASLLSHELIAQVPACTPRPCPLCFPVSPGVPGPEPRAERRQVRAHVSGGRNENPDASGTRATQTPPLQAALSPSCRALAGCLEASPQLGRRAQGHVLRGTHLGPQGAANTPAAPGAPAGSSGSGGNESHQLPPLPFLTQSLGLTWAGP</sequence>
<organism evidence="2 3">
    <name type="scientific">Balaenoptera physalus</name>
    <name type="common">Fin whale</name>
    <name type="synonym">Balaena physalus</name>
    <dbReference type="NCBI Taxonomy" id="9770"/>
    <lineage>
        <taxon>Eukaryota</taxon>
        <taxon>Metazoa</taxon>
        <taxon>Chordata</taxon>
        <taxon>Craniata</taxon>
        <taxon>Vertebrata</taxon>
        <taxon>Euteleostomi</taxon>
        <taxon>Mammalia</taxon>
        <taxon>Eutheria</taxon>
        <taxon>Laurasiatheria</taxon>
        <taxon>Artiodactyla</taxon>
        <taxon>Whippomorpha</taxon>
        <taxon>Cetacea</taxon>
        <taxon>Mysticeti</taxon>
        <taxon>Balaenopteridae</taxon>
        <taxon>Balaenoptera</taxon>
    </lineage>
</organism>
<dbReference type="Proteomes" id="UP000437017">
    <property type="component" value="Unassembled WGS sequence"/>
</dbReference>
<feature type="region of interest" description="Disordered" evidence="1">
    <location>
        <begin position="118"/>
        <end position="188"/>
    </location>
</feature>
<gene>
    <name evidence="2" type="ORF">E2I00_013456</name>
</gene>
<dbReference type="AlphaFoldDB" id="A0A643BXR4"/>
<keyword evidence="3" id="KW-1185">Reference proteome</keyword>
<reference evidence="2 3" key="1">
    <citation type="journal article" date="2019" name="PLoS ONE">
        <title>Genomic analyses reveal an absence of contemporary introgressive admixture between fin whales and blue whales, despite known hybrids.</title>
        <authorList>
            <person name="Westbury M.V."/>
            <person name="Petersen B."/>
            <person name="Lorenzen E.D."/>
        </authorList>
    </citation>
    <scope>NUCLEOTIDE SEQUENCE [LARGE SCALE GENOMIC DNA]</scope>
    <source>
        <strain evidence="2">FinWhale-01</strain>
    </source>
</reference>
<dbReference type="EMBL" id="SGJD01003852">
    <property type="protein sequence ID" value="KAB0392438.1"/>
    <property type="molecule type" value="Genomic_DNA"/>
</dbReference>
<protein>
    <submittedName>
        <fullName evidence="2">Uncharacterized protein</fullName>
    </submittedName>
</protein>
<name>A0A643BXR4_BALPH</name>
<accession>A0A643BXR4</accession>
<evidence type="ECO:0000313" key="3">
    <source>
        <dbReference type="Proteomes" id="UP000437017"/>
    </source>
</evidence>
<feature type="region of interest" description="Disordered" evidence="1">
    <location>
        <begin position="1"/>
        <end position="26"/>
    </location>
</feature>
<proteinExistence type="predicted"/>
<dbReference type="OrthoDB" id="10562300at2759"/>
<evidence type="ECO:0000313" key="2">
    <source>
        <dbReference type="EMBL" id="KAB0392438.1"/>
    </source>
</evidence>
<feature type="compositionally biased region" description="Polar residues" evidence="1">
    <location>
        <begin position="271"/>
        <end position="283"/>
    </location>
</feature>